<gene>
    <name evidence="2" type="ORF">DV20_26445</name>
</gene>
<accession>A0A066TWK4</accession>
<name>A0A066TWK4_9PSEU</name>
<evidence type="ECO:0000256" key="1">
    <source>
        <dbReference type="SAM" id="SignalP"/>
    </source>
</evidence>
<keyword evidence="3" id="KW-1185">Reference proteome</keyword>
<sequence length="102" mass="11339">MRKAVQFIVTTGFLLTTLTSLPGVASAVEGAKPAQAECVQATDNTTFASVFCQNTDSRYRVVADYCRLNCTREYGPWKYNPFRSEVTFPPGGTIVNSWFEIE</sequence>
<dbReference type="EMBL" id="JMQI01000055">
    <property type="protein sequence ID" value="KDN19200.1"/>
    <property type="molecule type" value="Genomic_DNA"/>
</dbReference>
<comment type="caution">
    <text evidence="2">The sequence shown here is derived from an EMBL/GenBank/DDBJ whole genome shotgun (WGS) entry which is preliminary data.</text>
</comment>
<dbReference type="OrthoDB" id="3638152at2"/>
<keyword evidence="1" id="KW-0732">Signal</keyword>
<organism evidence="2 3">
    <name type="scientific">Amycolatopsis rifamycinica</name>
    <dbReference type="NCBI Taxonomy" id="287986"/>
    <lineage>
        <taxon>Bacteria</taxon>
        <taxon>Bacillati</taxon>
        <taxon>Actinomycetota</taxon>
        <taxon>Actinomycetes</taxon>
        <taxon>Pseudonocardiales</taxon>
        <taxon>Pseudonocardiaceae</taxon>
        <taxon>Amycolatopsis</taxon>
    </lineage>
</organism>
<evidence type="ECO:0000313" key="2">
    <source>
        <dbReference type="EMBL" id="KDN19200.1"/>
    </source>
</evidence>
<evidence type="ECO:0000313" key="3">
    <source>
        <dbReference type="Proteomes" id="UP000027345"/>
    </source>
</evidence>
<dbReference type="Proteomes" id="UP000027345">
    <property type="component" value="Unassembled WGS sequence"/>
</dbReference>
<dbReference type="AlphaFoldDB" id="A0A066TWK4"/>
<evidence type="ECO:0008006" key="4">
    <source>
        <dbReference type="Google" id="ProtNLM"/>
    </source>
</evidence>
<proteinExistence type="predicted"/>
<feature type="signal peptide" evidence="1">
    <location>
        <begin position="1"/>
        <end position="27"/>
    </location>
</feature>
<dbReference type="RefSeq" id="WP_051736121.1">
    <property type="nucleotide sequence ID" value="NZ_JMQI01000055.1"/>
</dbReference>
<protein>
    <recommendedName>
        <fullName evidence="4">Secreted protein</fullName>
    </recommendedName>
</protein>
<reference evidence="2 3" key="1">
    <citation type="submission" date="2014-05" db="EMBL/GenBank/DDBJ databases">
        <title>Draft genome sequence of Amycolatopsis rifamycinica DSM 46095.</title>
        <authorList>
            <person name="Lal R."/>
            <person name="Saxena A."/>
            <person name="Kumari R."/>
            <person name="Mukherjee U."/>
            <person name="Singh P."/>
            <person name="Sangwan N."/>
            <person name="Mahato N.K."/>
        </authorList>
    </citation>
    <scope>NUCLEOTIDE SEQUENCE [LARGE SCALE GENOMIC DNA]</scope>
    <source>
        <strain evidence="2 3">DSM 46095</strain>
    </source>
</reference>
<feature type="chain" id="PRO_5001626641" description="Secreted protein" evidence="1">
    <location>
        <begin position="28"/>
        <end position="102"/>
    </location>
</feature>